<comment type="similarity">
    <text evidence="1">Belongs to the thiolase-like superfamily. Chalcone/stilbene synthases family.</text>
</comment>
<keyword evidence="3" id="KW-0012">Acyltransferase</keyword>
<dbReference type="CDD" id="cd00831">
    <property type="entry name" value="CHS_like"/>
    <property type="match status" value="1"/>
</dbReference>
<sequence>MTAPLSPRLLSVATASPPHVLHQSEVTMRARDIFGRRQGEFDRIAPVFENAGIRTRRSVQPIAWYSEPAGWPERTRAYLEGGCDLFIAAAQNALDKAGLQASDVDTVVTVSSTGIATPSLEARAAERLGLRPDVARIPVFGLGCAGGVTGLGLAAKLAKATPGSLVLLVCVELCTLSFRGEAFSKANIVATALFGDGAAAALVRAGDRDGAVEITGSAEHQWPGTLDIMGWDVDAEGLGVVFAKSIPPFAEEHLGAAMEGLLARMGLAREDVGRFACHPGGAKVITALERSLGLPQGELDIERDVLSEFGNMSAPTALFVLDRVLERPGPDVTVLTAMGPGFTASACALARVA</sequence>
<reference evidence="7" key="1">
    <citation type="submission" date="2024-05" db="EMBL/GenBank/DDBJ databases">
        <authorList>
            <person name="Kim S."/>
            <person name="Heo J."/>
            <person name="Choi H."/>
            <person name="Choi Y."/>
            <person name="Kwon S.-W."/>
            <person name="Kim Y."/>
        </authorList>
    </citation>
    <scope>NUCLEOTIDE SEQUENCE</scope>
    <source>
        <strain evidence="7">KACC 23698</strain>
    </source>
</reference>
<evidence type="ECO:0000256" key="3">
    <source>
        <dbReference type="ARBA" id="ARBA00023315"/>
    </source>
</evidence>
<dbReference type="PIRSF" id="PIRSF000451">
    <property type="entry name" value="PKS_III"/>
    <property type="match status" value="1"/>
</dbReference>
<gene>
    <name evidence="7" type="ORF">ABEG18_16665</name>
</gene>
<dbReference type="Pfam" id="PF00195">
    <property type="entry name" value="Chal_sti_synt_N"/>
    <property type="match status" value="1"/>
</dbReference>
<evidence type="ECO:0000259" key="5">
    <source>
        <dbReference type="Pfam" id="PF00195"/>
    </source>
</evidence>
<dbReference type="InterPro" id="IPR011141">
    <property type="entry name" value="Polyketide_synthase_type-III"/>
</dbReference>
<evidence type="ECO:0000259" key="6">
    <source>
        <dbReference type="Pfam" id="PF02797"/>
    </source>
</evidence>
<dbReference type="AlphaFoldDB" id="A0AAU7JAZ3"/>
<protein>
    <submittedName>
        <fullName evidence="7">Type III polyketide synthase</fullName>
    </submittedName>
</protein>
<dbReference type="Pfam" id="PF02797">
    <property type="entry name" value="Chal_sti_synt_C"/>
    <property type="match status" value="1"/>
</dbReference>
<evidence type="ECO:0000256" key="4">
    <source>
        <dbReference type="PIRSR" id="PIRSR000451-1"/>
    </source>
</evidence>
<keyword evidence="2" id="KW-0808">Transferase</keyword>
<organism evidence="7">
    <name type="scientific">Alsobacter sp. KACC 23698</name>
    <dbReference type="NCBI Taxonomy" id="3149229"/>
    <lineage>
        <taxon>Bacteria</taxon>
        <taxon>Pseudomonadati</taxon>
        <taxon>Pseudomonadota</taxon>
        <taxon>Alphaproteobacteria</taxon>
        <taxon>Hyphomicrobiales</taxon>
        <taxon>Alsobacteraceae</taxon>
        <taxon>Alsobacter</taxon>
    </lineage>
</organism>
<evidence type="ECO:0000313" key="7">
    <source>
        <dbReference type="EMBL" id="XBO37356.1"/>
    </source>
</evidence>
<feature type="active site" description="Acyl-thioester intermediate" evidence="4">
    <location>
        <position position="144"/>
    </location>
</feature>
<evidence type="ECO:0000256" key="2">
    <source>
        <dbReference type="ARBA" id="ARBA00022679"/>
    </source>
</evidence>
<dbReference type="PANTHER" id="PTHR11877">
    <property type="entry name" value="HYDROXYMETHYLGLUTARYL-COA SYNTHASE"/>
    <property type="match status" value="1"/>
</dbReference>
<dbReference type="EMBL" id="CP157484">
    <property type="protein sequence ID" value="XBO37356.1"/>
    <property type="molecule type" value="Genomic_DNA"/>
</dbReference>
<feature type="domain" description="Chalcone/stilbene synthase N-terminal" evidence="5">
    <location>
        <begin position="86"/>
        <end position="205"/>
    </location>
</feature>
<name>A0AAU7JAZ3_9HYPH</name>
<dbReference type="InterPro" id="IPR012328">
    <property type="entry name" value="Chalcone/stilbene_synt_C"/>
</dbReference>
<accession>A0AAU7JAZ3</accession>
<dbReference type="Gene3D" id="3.40.47.10">
    <property type="match status" value="2"/>
</dbReference>
<evidence type="ECO:0000256" key="1">
    <source>
        <dbReference type="ARBA" id="ARBA00005531"/>
    </source>
</evidence>
<dbReference type="GO" id="GO:0016747">
    <property type="term" value="F:acyltransferase activity, transferring groups other than amino-acyl groups"/>
    <property type="evidence" value="ECO:0007669"/>
    <property type="project" value="InterPro"/>
</dbReference>
<dbReference type="InterPro" id="IPR016039">
    <property type="entry name" value="Thiolase-like"/>
</dbReference>
<feature type="domain" description="Chalcone/stilbene synthase C-terminal" evidence="6">
    <location>
        <begin position="219"/>
        <end position="347"/>
    </location>
</feature>
<proteinExistence type="inferred from homology"/>
<dbReference type="RefSeq" id="WP_406854177.1">
    <property type="nucleotide sequence ID" value="NZ_CP157484.1"/>
</dbReference>
<dbReference type="PANTHER" id="PTHR11877:SF99">
    <property type="entry name" value="1,3,6,8-TETRAHYDROXYNAPHTHALENE SYNTHASE"/>
    <property type="match status" value="1"/>
</dbReference>
<dbReference type="InterPro" id="IPR001099">
    <property type="entry name" value="Chalcone/stilbene_synt_N"/>
</dbReference>
<dbReference type="GO" id="GO:0030639">
    <property type="term" value="P:polyketide biosynthetic process"/>
    <property type="evidence" value="ECO:0007669"/>
    <property type="project" value="TreeGrafter"/>
</dbReference>
<dbReference type="SUPFAM" id="SSF53901">
    <property type="entry name" value="Thiolase-like"/>
    <property type="match status" value="1"/>
</dbReference>